<dbReference type="EMBL" id="JAVXUP010000004">
    <property type="protein sequence ID" value="KAK3043591.1"/>
    <property type="molecule type" value="Genomic_DNA"/>
</dbReference>
<proteinExistence type="predicted"/>
<organism evidence="2 3">
    <name type="scientific">Escallonia herrerae</name>
    <dbReference type="NCBI Taxonomy" id="1293975"/>
    <lineage>
        <taxon>Eukaryota</taxon>
        <taxon>Viridiplantae</taxon>
        <taxon>Streptophyta</taxon>
        <taxon>Embryophyta</taxon>
        <taxon>Tracheophyta</taxon>
        <taxon>Spermatophyta</taxon>
        <taxon>Magnoliopsida</taxon>
        <taxon>eudicotyledons</taxon>
        <taxon>Gunneridae</taxon>
        <taxon>Pentapetalae</taxon>
        <taxon>asterids</taxon>
        <taxon>campanulids</taxon>
        <taxon>Escalloniales</taxon>
        <taxon>Escalloniaceae</taxon>
        <taxon>Escallonia</taxon>
    </lineage>
</organism>
<accession>A0AA89BTT5</accession>
<sequence>MGSNARDLVAVTNEAISISTTQKKSIIDINIIRSALHRQTWDLQSQVHDEDSSSSTLSPNYNLHVK</sequence>
<dbReference type="AlphaFoldDB" id="A0AA89BTT5"/>
<name>A0AA89BTT5_9ASTE</name>
<reference evidence="2" key="1">
    <citation type="submission" date="2022-12" db="EMBL/GenBank/DDBJ databases">
        <title>Draft genome assemblies for two species of Escallonia (Escalloniales).</title>
        <authorList>
            <person name="Chanderbali A."/>
            <person name="Dervinis C."/>
            <person name="Anghel I."/>
            <person name="Soltis D."/>
            <person name="Soltis P."/>
            <person name="Zapata F."/>
        </authorList>
    </citation>
    <scope>NUCLEOTIDE SEQUENCE</scope>
    <source>
        <strain evidence="2">UCBG64.0493</strain>
        <tissue evidence="2">Leaf</tissue>
    </source>
</reference>
<protein>
    <submittedName>
        <fullName evidence="2">Uncharacterized protein</fullName>
    </submittedName>
</protein>
<feature type="compositionally biased region" description="Polar residues" evidence="1">
    <location>
        <begin position="53"/>
        <end position="66"/>
    </location>
</feature>
<comment type="caution">
    <text evidence="2">The sequence shown here is derived from an EMBL/GenBank/DDBJ whole genome shotgun (WGS) entry which is preliminary data.</text>
</comment>
<evidence type="ECO:0000313" key="2">
    <source>
        <dbReference type="EMBL" id="KAK3043591.1"/>
    </source>
</evidence>
<evidence type="ECO:0000256" key="1">
    <source>
        <dbReference type="SAM" id="MobiDB-lite"/>
    </source>
</evidence>
<dbReference type="Proteomes" id="UP001188597">
    <property type="component" value="Unassembled WGS sequence"/>
</dbReference>
<feature type="region of interest" description="Disordered" evidence="1">
    <location>
        <begin position="43"/>
        <end position="66"/>
    </location>
</feature>
<evidence type="ECO:0000313" key="3">
    <source>
        <dbReference type="Proteomes" id="UP001188597"/>
    </source>
</evidence>
<keyword evidence="3" id="KW-1185">Reference proteome</keyword>
<gene>
    <name evidence="2" type="ORF">RJ639_001653</name>
</gene>